<proteinExistence type="predicted"/>
<sequence>MLRQRHWRWWILRLVQISLIFTFLLRPFFVTSENDSLRGVSDSMKSMYKPENNMWKCLNTSKYIPFSYLNDDWCDCEDGSDEPGTSACTNGVFFCKNVGHISKFIPTSYLNDGICDCCDGSDEYDGIVQCKNTCEDENKKYNQEILKKKYIYNKGSKIRQEWMEKVNRQKHELKKEIAQLKQELSRAIFEDQQSKNYKVEENLKKTDGFLTLFNRKVEELFTKYENTFSSFKELQNEYTSTLNEVLNYLNVHKGSLETSELMISLETKSQNLESRNRFYNQNLEELEKEYKTFVQVVEQEYYSLLKKKSILDSIEYWIIRGLNKVKKYLVSYKVLVNNDDIDSQYMMDYAPLNESNDKIYQLREKLQEKQSIIEKNERDLNVYYAVKDETLKFKFKNYQYELTFLKDAYQVSLNDNYRILLGTFSHFDGPNKIYYTNGAQCWNGPSRSVIVELHCGAKNEIISTMEYQRCLYFMKILTPGACILPFQKPKDEFFYINIFIVIFALTEAPPTEAGATLFWGSNARVLTRFRTLGSLGMVLICPIFTLWVFMTCTYHECSLVQSLQSLRKHPYANWRIQMLNWMPKPTWNTMIGYGGWVLFQAVLYAILPGRIGYGQQTPAGHCLPYKVNGLRAYIITHVLFFVLVFFGVFRASIIADHWSGFFVAANIYGYSLSLFSFLKAHMFPSCSEDCNFSGSLWYDFWMGIELNPRFGKLWDFKLFHNGRPGIICWTLIDISFAAAQKRYIGYITNSMYLVVFMHALYVLDFFYHEDWYLRTIDICHDRFGFYLAWGDTVWLPMMYTLQVQYLYRNPVDLHPYYAAIVLACGLFGYVIFRGANNQKDHVRLTNGNCKIWGKTPKMIQATYKTLDGKIHKSILLYSGYWGLARQFNYVGDLLLAFSMCAACGFGKDPLLAYFYIIYMFILLNHRVCRTEKRCSAKYGHYWKEYCKNVPYRLFPRIY</sequence>
<organism evidence="1 2">
    <name type="scientific">Pneumocystis oryctolagi</name>
    <dbReference type="NCBI Taxonomy" id="42067"/>
    <lineage>
        <taxon>Eukaryota</taxon>
        <taxon>Fungi</taxon>
        <taxon>Dikarya</taxon>
        <taxon>Ascomycota</taxon>
        <taxon>Taphrinomycotina</taxon>
        <taxon>Pneumocystomycetes</taxon>
        <taxon>Pneumocystaceae</taxon>
        <taxon>Pneumocystis</taxon>
    </lineage>
</organism>
<gene>
    <name evidence="1" type="ORF">PORY_000271</name>
</gene>
<dbReference type="Proteomes" id="UP000768646">
    <property type="component" value="Unassembled WGS sequence"/>
</dbReference>
<evidence type="ECO:0000313" key="1">
    <source>
        <dbReference type="EMBL" id="KAG4306283.1"/>
    </source>
</evidence>
<comment type="caution">
    <text evidence="1">The sequence shown here is derived from an EMBL/GenBank/DDBJ whole genome shotgun (WGS) entry which is preliminary data.</text>
</comment>
<dbReference type="EMBL" id="JABTEG010000001">
    <property type="protein sequence ID" value="KAG4306283.1"/>
    <property type="molecule type" value="Genomic_DNA"/>
</dbReference>
<evidence type="ECO:0000313" key="2">
    <source>
        <dbReference type="Proteomes" id="UP000768646"/>
    </source>
</evidence>
<reference evidence="1 2" key="1">
    <citation type="journal article" date="2021" name="Commun. Biol.">
        <title>Genomic insights into the host specific adaptation of the Pneumocystis genus.</title>
        <authorList>
            <person name="Cisse O.H."/>
            <person name="Ma L."/>
            <person name="Dekker J.P."/>
            <person name="Khil P.P."/>
            <person name="Youn J.-H."/>
            <person name="Brenchley J.M."/>
            <person name="Blair R."/>
            <person name="Pahar B."/>
            <person name="Chabe M."/>
            <person name="Van Rompay K.K.A."/>
            <person name="Keesler R."/>
            <person name="Sukura A."/>
            <person name="Hirsch V."/>
            <person name="Kutty G."/>
            <person name="Liu Y."/>
            <person name="Peng L."/>
            <person name="Chen J."/>
            <person name="Song J."/>
            <person name="Weissenbacher-Lang C."/>
            <person name="Xu J."/>
            <person name="Upham N.S."/>
            <person name="Stajich J.E."/>
            <person name="Cuomo C.A."/>
            <person name="Cushion M.T."/>
            <person name="Kovacs J.A."/>
        </authorList>
    </citation>
    <scope>NUCLEOTIDE SEQUENCE [LARGE SCALE GENOMIC DNA]</scope>
    <source>
        <strain evidence="1 2">RABM</strain>
    </source>
</reference>
<accession>A0ACB7CF97</accession>
<protein>
    <submittedName>
        <fullName evidence="1">Uncharacterized protein</fullName>
    </submittedName>
</protein>
<keyword evidence="2" id="KW-1185">Reference proteome</keyword>
<name>A0ACB7CF97_9ASCO</name>